<proteinExistence type="predicted"/>
<dbReference type="Proteomes" id="UP001212602">
    <property type="component" value="Unassembled WGS sequence"/>
</dbReference>
<evidence type="ECO:0000313" key="1">
    <source>
        <dbReference type="EMBL" id="MDA7416660.1"/>
    </source>
</evidence>
<dbReference type="InterPro" id="IPR046901">
    <property type="entry name" value="ABC-3C_MC5"/>
</dbReference>
<organism evidence="1 2">
    <name type="scientific">Xenophilus arseniciresistens</name>
    <dbReference type="NCBI Taxonomy" id="1283306"/>
    <lineage>
        <taxon>Bacteria</taxon>
        <taxon>Pseudomonadati</taxon>
        <taxon>Pseudomonadota</taxon>
        <taxon>Betaproteobacteria</taxon>
        <taxon>Burkholderiales</taxon>
        <taxon>Comamonadaceae</taxon>
        <taxon>Xenophilus</taxon>
    </lineage>
</organism>
<keyword evidence="2" id="KW-1185">Reference proteome</keyword>
<dbReference type="AlphaFoldDB" id="A0AAE3SZL8"/>
<gene>
    <name evidence="1" type="ORF">PGB34_09815</name>
</gene>
<protein>
    <submittedName>
        <fullName evidence="1">Uncharacterized protein</fullName>
    </submittedName>
</protein>
<dbReference type="EMBL" id="JAQIPB010000003">
    <property type="protein sequence ID" value="MDA7416660.1"/>
    <property type="molecule type" value="Genomic_DNA"/>
</dbReference>
<comment type="caution">
    <text evidence="1">The sequence shown here is derived from an EMBL/GenBank/DDBJ whole genome shotgun (WGS) entry which is preliminary data.</text>
</comment>
<dbReference type="Pfam" id="PF20291">
    <property type="entry name" value="MC5"/>
    <property type="match status" value="1"/>
</dbReference>
<sequence>MSNPYRTPIGLKKVFEDIQKIQDPALACLKTINVIRIDANNFLTLAAANIPSEINARCVQIREEEKFFFEQCLPSFLSIHLNGEDGLKDRSGLMEYRYDAA</sequence>
<name>A0AAE3SZL8_9BURK</name>
<evidence type="ECO:0000313" key="2">
    <source>
        <dbReference type="Proteomes" id="UP001212602"/>
    </source>
</evidence>
<reference evidence="1" key="1">
    <citation type="submission" date="2023-01" db="EMBL/GenBank/DDBJ databases">
        <title>Xenophilus mangrovi sp. nov., isolated from soil of Mangrove nature reserve.</title>
        <authorList>
            <person name="Xu S."/>
            <person name="Liu Z."/>
            <person name="Xu Y."/>
        </authorList>
    </citation>
    <scope>NUCLEOTIDE SEQUENCE</scope>
    <source>
        <strain evidence="1">YW8</strain>
    </source>
</reference>
<accession>A0AAE3SZL8</accession>